<name>A0ABZ2YAD5_9BACT</name>
<feature type="transmembrane region" description="Helical" evidence="1">
    <location>
        <begin position="20"/>
        <end position="41"/>
    </location>
</feature>
<protein>
    <recommendedName>
        <fullName evidence="4">DUF975 family protein</fullName>
    </recommendedName>
</protein>
<keyword evidence="3" id="KW-1185">Reference proteome</keyword>
<keyword evidence="1" id="KW-0472">Membrane</keyword>
<reference evidence="2 3" key="1">
    <citation type="submission" date="2023-03" db="EMBL/GenBank/DDBJ databases">
        <title>Novel Species.</title>
        <authorList>
            <person name="Ma S."/>
        </authorList>
    </citation>
    <scope>NUCLEOTIDE SEQUENCE [LARGE SCALE GENOMIC DNA]</scope>
    <source>
        <strain evidence="2 3">B11</strain>
    </source>
</reference>
<evidence type="ECO:0008006" key="4">
    <source>
        <dbReference type="Google" id="ProtNLM"/>
    </source>
</evidence>
<sequence length="208" mass="22779">MAKINLQDAFQTPFQLIGKVPSILIPSLIASLIGLALSLGLRNAFLMGMRWQVFAVTIISYIVVLFSMAWITLLLEKNLQEEKASLQDSWVRLSERLGNVGVAALVVAILVALGTFLYLIPGILLASIFLPAIPHAAKENASFDKAVSFSFRFVFSQGNFGAVFLMVLIEFLLSLLPVIGLFLANLFITIWLPYAVLKYGSTETEAPA</sequence>
<feature type="transmembrane region" description="Helical" evidence="1">
    <location>
        <begin position="175"/>
        <end position="197"/>
    </location>
</feature>
<proteinExistence type="predicted"/>
<dbReference type="Proteomes" id="UP001461341">
    <property type="component" value="Chromosome"/>
</dbReference>
<organism evidence="2 3">
    <name type="scientific">Thermatribacter velox</name>
    <dbReference type="NCBI Taxonomy" id="3039681"/>
    <lineage>
        <taxon>Bacteria</taxon>
        <taxon>Pseudomonadati</taxon>
        <taxon>Atribacterota</taxon>
        <taxon>Atribacteria</taxon>
        <taxon>Atribacterales</taxon>
        <taxon>Thermatribacteraceae</taxon>
        <taxon>Thermatribacter</taxon>
    </lineage>
</organism>
<dbReference type="RefSeq" id="WP_369018130.1">
    <property type="nucleotide sequence ID" value="NZ_CP121689.1"/>
</dbReference>
<accession>A0ABZ2YAD5</accession>
<gene>
    <name evidence="2" type="ORF">QBE54_10390</name>
</gene>
<feature type="transmembrane region" description="Helical" evidence="1">
    <location>
        <begin position="151"/>
        <end position="169"/>
    </location>
</feature>
<evidence type="ECO:0000313" key="2">
    <source>
        <dbReference type="EMBL" id="WZL75976.1"/>
    </source>
</evidence>
<dbReference type="EMBL" id="CP121689">
    <property type="protein sequence ID" value="WZL75976.1"/>
    <property type="molecule type" value="Genomic_DNA"/>
</dbReference>
<keyword evidence="1" id="KW-0812">Transmembrane</keyword>
<keyword evidence="1" id="KW-1133">Transmembrane helix</keyword>
<feature type="transmembrane region" description="Helical" evidence="1">
    <location>
        <begin position="53"/>
        <end position="75"/>
    </location>
</feature>
<evidence type="ECO:0000256" key="1">
    <source>
        <dbReference type="SAM" id="Phobius"/>
    </source>
</evidence>
<evidence type="ECO:0000313" key="3">
    <source>
        <dbReference type="Proteomes" id="UP001461341"/>
    </source>
</evidence>
<feature type="transmembrane region" description="Helical" evidence="1">
    <location>
        <begin position="102"/>
        <end position="130"/>
    </location>
</feature>